<accession>A0ABQ4XK05</accession>
<gene>
    <name evidence="1" type="ORF">Tco_0679971</name>
</gene>
<keyword evidence="2" id="KW-1185">Reference proteome</keyword>
<evidence type="ECO:0000313" key="2">
    <source>
        <dbReference type="Proteomes" id="UP001151760"/>
    </source>
</evidence>
<dbReference type="Proteomes" id="UP001151760">
    <property type="component" value="Unassembled WGS sequence"/>
</dbReference>
<protein>
    <submittedName>
        <fullName evidence="1">Uncharacterized protein</fullName>
    </submittedName>
</protein>
<dbReference type="EMBL" id="BQNB010009575">
    <property type="protein sequence ID" value="GJS65407.1"/>
    <property type="molecule type" value="Genomic_DNA"/>
</dbReference>
<name>A0ABQ4XK05_9ASTR</name>
<evidence type="ECO:0000313" key="1">
    <source>
        <dbReference type="EMBL" id="GJS65407.1"/>
    </source>
</evidence>
<comment type="caution">
    <text evidence="1">The sequence shown here is derived from an EMBL/GenBank/DDBJ whole genome shotgun (WGS) entry which is preliminary data.</text>
</comment>
<sequence length="128" mass="15131">MEYLPQRRWSSLEKKRAHIMIKAIEKQLKERRMMRSLEKFVSGRHSLENYTSESLSSLLTQTSQENTRSISFMKWTISVCRETVCMQTITPNNFPRPTLSEHPPPNSLHRTALIFESIEYSKLSREEI</sequence>
<organism evidence="1 2">
    <name type="scientific">Tanacetum coccineum</name>
    <dbReference type="NCBI Taxonomy" id="301880"/>
    <lineage>
        <taxon>Eukaryota</taxon>
        <taxon>Viridiplantae</taxon>
        <taxon>Streptophyta</taxon>
        <taxon>Embryophyta</taxon>
        <taxon>Tracheophyta</taxon>
        <taxon>Spermatophyta</taxon>
        <taxon>Magnoliopsida</taxon>
        <taxon>eudicotyledons</taxon>
        <taxon>Gunneridae</taxon>
        <taxon>Pentapetalae</taxon>
        <taxon>asterids</taxon>
        <taxon>campanulids</taxon>
        <taxon>Asterales</taxon>
        <taxon>Asteraceae</taxon>
        <taxon>Asteroideae</taxon>
        <taxon>Anthemideae</taxon>
        <taxon>Anthemidinae</taxon>
        <taxon>Tanacetum</taxon>
    </lineage>
</organism>
<reference evidence="1" key="2">
    <citation type="submission" date="2022-01" db="EMBL/GenBank/DDBJ databases">
        <authorList>
            <person name="Yamashiro T."/>
            <person name="Shiraishi A."/>
            <person name="Satake H."/>
            <person name="Nakayama K."/>
        </authorList>
    </citation>
    <scope>NUCLEOTIDE SEQUENCE</scope>
</reference>
<reference evidence="1" key="1">
    <citation type="journal article" date="2022" name="Int. J. Mol. Sci.">
        <title>Draft Genome of Tanacetum Coccineum: Genomic Comparison of Closely Related Tanacetum-Family Plants.</title>
        <authorList>
            <person name="Yamashiro T."/>
            <person name="Shiraishi A."/>
            <person name="Nakayama K."/>
            <person name="Satake H."/>
        </authorList>
    </citation>
    <scope>NUCLEOTIDE SEQUENCE</scope>
</reference>
<proteinExistence type="predicted"/>